<feature type="compositionally biased region" description="Basic and acidic residues" evidence="1">
    <location>
        <begin position="70"/>
        <end position="79"/>
    </location>
</feature>
<reference evidence="2 3" key="1">
    <citation type="submission" date="2021-04" db="EMBL/GenBank/DDBJ databases">
        <authorList>
            <person name="Bliznina A."/>
        </authorList>
    </citation>
    <scope>NUCLEOTIDE SEQUENCE [LARGE SCALE GENOMIC DNA]</scope>
</reference>
<evidence type="ECO:0000313" key="3">
    <source>
        <dbReference type="Proteomes" id="UP001158576"/>
    </source>
</evidence>
<feature type="region of interest" description="Disordered" evidence="1">
    <location>
        <begin position="1"/>
        <end position="24"/>
    </location>
</feature>
<organism evidence="2 3">
    <name type="scientific">Oikopleura dioica</name>
    <name type="common">Tunicate</name>
    <dbReference type="NCBI Taxonomy" id="34765"/>
    <lineage>
        <taxon>Eukaryota</taxon>
        <taxon>Metazoa</taxon>
        <taxon>Chordata</taxon>
        <taxon>Tunicata</taxon>
        <taxon>Appendicularia</taxon>
        <taxon>Copelata</taxon>
        <taxon>Oikopleuridae</taxon>
        <taxon>Oikopleura</taxon>
    </lineage>
</organism>
<keyword evidence="3" id="KW-1185">Reference proteome</keyword>
<gene>
    <name evidence="2" type="ORF">OKIOD_LOCUS6776</name>
</gene>
<evidence type="ECO:0000313" key="2">
    <source>
        <dbReference type="EMBL" id="CAG5097754.1"/>
    </source>
</evidence>
<dbReference type="EMBL" id="OU015569">
    <property type="protein sequence ID" value="CAG5097754.1"/>
    <property type="molecule type" value="Genomic_DNA"/>
</dbReference>
<dbReference type="Proteomes" id="UP001158576">
    <property type="component" value="Chromosome XSR"/>
</dbReference>
<accession>A0ABN7SC51</accession>
<protein>
    <submittedName>
        <fullName evidence="2">Oidioi.mRNA.OKI2018_I69.XSR.g15218.t1.cds</fullName>
    </submittedName>
</protein>
<name>A0ABN7SC51_OIKDI</name>
<proteinExistence type="predicted"/>
<sequence length="105" mass="12080">MDDEKQENQKANSRRSNPSTIRLTAEDIQYLCEPEYYDWMVATGRIPELQSSKSEDGIENSRTGSSPDSGSDHLVQEKPQKRRRSTAVVENIRDVFRQGSGWQIY</sequence>
<evidence type="ECO:0000256" key="1">
    <source>
        <dbReference type="SAM" id="MobiDB-lite"/>
    </source>
</evidence>
<feature type="compositionally biased region" description="Polar residues" evidence="1">
    <location>
        <begin position="9"/>
        <end position="22"/>
    </location>
</feature>
<feature type="compositionally biased region" description="Polar residues" evidence="1">
    <location>
        <begin position="60"/>
        <end position="69"/>
    </location>
</feature>
<feature type="region of interest" description="Disordered" evidence="1">
    <location>
        <begin position="48"/>
        <end position="86"/>
    </location>
</feature>